<proteinExistence type="predicted"/>
<accession>A0A173LVX5</accession>
<gene>
    <name evidence="1" type="ORF">AUMI_14700</name>
</gene>
<dbReference type="Proteomes" id="UP000243847">
    <property type="component" value="Chromosome sequence1"/>
</dbReference>
<organism evidence="1 2">
    <name type="scientific">Aurantimicrobium minutum</name>
    <dbReference type="NCBI Taxonomy" id="708131"/>
    <lineage>
        <taxon>Bacteria</taxon>
        <taxon>Bacillati</taxon>
        <taxon>Actinomycetota</taxon>
        <taxon>Actinomycetes</taxon>
        <taxon>Micrococcales</taxon>
        <taxon>Microbacteriaceae</taxon>
        <taxon>Aurantimicrobium</taxon>
    </lineage>
</organism>
<evidence type="ECO:0000313" key="1">
    <source>
        <dbReference type="EMBL" id="BAU99012.1"/>
    </source>
</evidence>
<reference evidence="1 2" key="1">
    <citation type="journal article" date="2016" name="Genome Announc.">
        <title>Complete Genome Sequence of Aurantimicrobium minutum Type Strain KNCT, a Planktonic Ultramicrobacterium Isolated from River Water.</title>
        <authorList>
            <person name="Nakai R."/>
            <person name="Fujisawa T."/>
            <person name="Nakamura Y."/>
            <person name="Nishide H."/>
            <person name="Uchiyama I."/>
            <person name="Baba T."/>
            <person name="Toyoda A."/>
            <person name="Fujiyama A."/>
            <person name="Naganuma T."/>
            <person name="Niki H."/>
        </authorList>
    </citation>
    <scope>NUCLEOTIDE SEQUENCE [LARGE SCALE GENOMIC DNA]</scope>
    <source>
        <strain evidence="1 2">KNC</strain>
    </source>
</reference>
<evidence type="ECO:0000313" key="2">
    <source>
        <dbReference type="Proteomes" id="UP000243847"/>
    </source>
</evidence>
<name>A0A173LVX5_9MICO</name>
<sequence>MARTKKPKGPSRLKQMWQVFQMTRRYDKSVVALILLAFLGPTAIGTGAGIALSNGNIFILVLWILIGVMTGVLVGMIVLGRRAERAAYSQIEGQPGAVGAVLKSALRRSWIGEETPVAINPKTKDAIYRAVGRGGVVLIAEGPIARTQRLVDDERRKTAKVLPNVPITVLTVGPDETSVKLYKLGWQMTKIKHALTKSEVRIVANRLSSLGTNVPIPKGIDPFKVRPSRAR</sequence>
<dbReference type="AlphaFoldDB" id="A0A173LVX5"/>
<dbReference type="GeneID" id="80451657"/>
<protein>
    <submittedName>
        <fullName evidence="1">Uncharacterized protein</fullName>
    </submittedName>
</protein>
<dbReference type="RefSeq" id="WP_096380911.1">
    <property type="nucleotide sequence ID" value="NZ_AP017457.1"/>
</dbReference>
<dbReference type="EMBL" id="AP017457">
    <property type="protein sequence ID" value="BAU99012.1"/>
    <property type="molecule type" value="Genomic_DNA"/>
</dbReference>
<dbReference type="OrthoDB" id="8479889at2"/>
<dbReference type="KEGG" id="amin:AUMI_14700"/>
<dbReference type="Pfam" id="PF13829">
    <property type="entry name" value="DUF4191"/>
    <property type="match status" value="1"/>
</dbReference>
<dbReference type="InterPro" id="IPR025445">
    <property type="entry name" value="DUF4191"/>
</dbReference>